<feature type="region of interest" description="Disordered" evidence="1">
    <location>
        <begin position="180"/>
        <end position="204"/>
    </location>
</feature>
<organism evidence="3 4">
    <name type="scientific">Thermomonospora umbrina</name>
    <dbReference type="NCBI Taxonomy" id="111806"/>
    <lineage>
        <taxon>Bacteria</taxon>
        <taxon>Bacillati</taxon>
        <taxon>Actinomycetota</taxon>
        <taxon>Actinomycetes</taxon>
        <taxon>Streptosporangiales</taxon>
        <taxon>Thermomonosporaceae</taxon>
        <taxon>Thermomonospora</taxon>
    </lineage>
</organism>
<dbReference type="InterPro" id="IPR025450">
    <property type="entry name" value="YndJ-like"/>
</dbReference>
<dbReference type="RefSeq" id="WP_211328713.1">
    <property type="nucleotide sequence ID" value="NZ_QTTT01000001.1"/>
</dbReference>
<feature type="transmembrane region" description="Helical" evidence="2">
    <location>
        <begin position="241"/>
        <end position="262"/>
    </location>
</feature>
<reference evidence="3 4" key="1">
    <citation type="submission" date="2018-08" db="EMBL/GenBank/DDBJ databases">
        <title>Sequencing the genomes of 1000 actinobacteria strains.</title>
        <authorList>
            <person name="Klenk H.-P."/>
        </authorList>
    </citation>
    <scope>NUCLEOTIDE SEQUENCE [LARGE SCALE GENOMIC DNA]</scope>
    <source>
        <strain evidence="3 4">DSM 43927</strain>
    </source>
</reference>
<feature type="transmembrane region" description="Helical" evidence="2">
    <location>
        <begin position="274"/>
        <end position="298"/>
    </location>
</feature>
<keyword evidence="2" id="KW-1133">Transmembrane helix</keyword>
<protein>
    <submittedName>
        <fullName evidence="3">YndJ-like protein</fullName>
    </submittedName>
</protein>
<feature type="transmembrane region" description="Helical" evidence="2">
    <location>
        <begin position="310"/>
        <end position="328"/>
    </location>
</feature>
<gene>
    <name evidence="3" type="ORF">DFJ69_4742</name>
</gene>
<keyword evidence="2" id="KW-0812">Transmembrane</keyword>
<name>A0A3D9T395_9ACTN</name>
<feature type="transmembrane region" description="Helical" evidence="2">
    <location>
        <begin position="334"/>
        <end position="353"/>
    </location>
</feature>
<feature type="transmembrane region" description="Helical" evidence="2">
    <location>
        <begin position="53"/>
        <end position="73"/>
    </location>
</feature>
<keyword evidence="4" id="KW-1185">Reference proteome</keyword>
<sequence length="427" mass="44370">MDAAVSVIVMIGMLAIVPTGLHLIDVPLALRRLWLAGAATGAAALWLPRGPTATALAIAYTASTIALAAYAPVRWATPHTRTPRPPTDRHRTNTAALADHIDHADHAAQATHADCGDQPDRADHPTRTHHAARVARADHASSADCATGADHGGCADLPVRVDHAPGTDCVAATDHGGYADRPARADHASRADRADRDGRGGRVDRVACGDRGRASPCSAGRGFGGVRGVACRLWRGREGGVAEFAVLVALVMPAVAGAALVAERAGWRLFGFSLEILALTVAHFHYAGFAAALIAGLVSRAAGGGWLSRVAALSVPAGTLAVLVGYFTGEWVEFAGAVVLTAGMWAVGLLTWWEARSRDRVTRVLLLVSAVVLAGTMVLALSWALGEASGIPHPSLDWMVATHGIGNALGFALCGMLAWARLRREAP</sequence>
<evidence type="ECO:0000313" key="3">
    <source>
        <dbReference type="EMBL" id="REE99234.1"/>
    </source>
</evidence>
<feature type="transmembrane region" description="Helical" evidence="2">
    <location>
        <begin position="6"/>
        <end position="24"/>
    </location>
</feature>
<feature type="transmembrane region" description="Helical" evidence="2">
    <location>
        <begin position="398"/>
        <end position="420"/>
    </location>
</feature>
<evidence type="ECO:0000313" key="4">
    <source>
        <dbReference type="Proteomes" id="UP000256661"/>
    </source>
</evidence>
<feature type="compositionally biased region" description="Basic and acidic residues" evidence="1">
    <location>
        <begin position="114"/>
        <end position="126"/>
    </location>
</feature>
<feature type="transmembrane region" description="Helical" evidence="2">
    <location>
        <begin position="365"/>
        <end position="386"/>
    </location>
</feature>
<dbReference type="EMBL" id="QTTT01000001">
    <property type="protein sequence ID" value="REE99234.1"/>
    <property type="molecule type" value="Genomic_DNA"/>
</dbReference>
<keyword evidence="2" id="KW-0472">Membrane</keyword>
<comment type="caution">
    <text evidence="3">The sequence shown here is derived from an EMBL/GenBank/DDBJ whole genome shotgun (WGS) entry which is preliminary data.</text>
</comment>
<dbReference type="Pfam" id="PF14158">
    <property type="entry name" value="YndJ"/>
    <property type="match status" value="2"/>
</dbReference>
<feature type="region of interest" description="Disordered" evidence="1">
    <location>
        <begin position="107"/>
        <end position="145"/>
    </location>
</feature>
<evidence type="ECO:0000256" key="2">
    <source>
        <dbReference type="SAM" id="Phobius"/>
    </source>
</evidence>
<proteinExistence type="predicted"/>
<dbReference type="Proteomes" id="UP000256661">
    <property type="component" value="Unassembled WGS sequence"/>
</dbReference>
<accession>A0A3D9T395</accession>
<evidence type="ECO:0000256" key="1">
    <source>
        <dbReference type="SAM" id="MobiDB-lite"/>
    </source>
</evidence>
<dbReference type="AlphaFoldDB" id="A0A3D9T395"/>